<accession>A0A7W7VH19</accession>
<reference evidence="2 3" key="1">
    <citation type="submission" date="2020-08" db="EMBL/GenBank/DDBJ databases">
        <title>Genomic Encyclopedia of Type Strains, Phase III (KMG-III): the genomes of soil and plant-associated and newly described type strains.</title>
        <authorList>
            <person name="Whitman W."/>
        </authorList>
    </citation>
    <scope>NUCLEOTIDE SEQUENCE [LARGE SCALE GENOMIC DNA]</scope>
    <source>
        <strain evidence="2 3">CECT 8960</strain>
    </source>
</reference>
<dbReference type="RefSeq" id="WP_184814001.1">
    <property type="nucleotide sequence ID" value="NZ_JACHJQ010000006.1"/>
</dbReference>
<dbReference type="EMBL" id="JACHJQ010000006">
    <property type="protein sequence ID" value="MBB4909961.1"/>
    <property type="molecule type" value="Genomic_DNA"/>
</dbReference>
<organism evidence="2 3">
    <name type="scientific">Actinophytocola algeriensis</name>
    <dbReference type="NCBI Taxonomy" id="1768010"/>
    <lineage>
        <taxon>Bacteria</taxon>
        <taxon>Bacillati</taxon>
        <taxon>Actinomycetota</taxon>
        <taxon>Actinomycetes</taxon>
        <taxon>Pseudonocardiales</taxon>
        <taxon>Pseudonocardiaceae</taxon>
    </lineage>
</organism>
<dbReference type="Gene3D" id="2.60.120.260">
    <property type="entry name" value="Galactose-binding domain-like"/>
    <property type="match status" value="1"/>
</dbReference>
<evidence type="ECO:0000256" key="1">
    <source>
        <dbReference type="SAM" id="SignalP"/>
    </source>
</evidence>
<dbReference type="SUPFAM" id="SSF75005">
    <property type="entry name" value="Arabinanase/levansucrase/invertase"/>
    <property type="match status" value="1"/>
</dbReference>
<gene>
    <name evidence="2" type="ORF">FHR82_006219</name>
</gene>
<proteinExistence type="predicted"/>
<protein>
    <recommendedName>
        <fullName evidence="4">Carbohydrate binding protein</fullName>
    </recommendedName>
</protein>
<feature type="signal peptide" evidence="1">
    <location>
        <begin position="1"/>
        <end position="30"/>
    </location>
</feature>
<keyword evidence="3" id="KW-1185">Reference proteome</keyword>
<dbReference type="Proteomes" id="UP000520767">
    <property type="component" value="Unassembled WGS sequence"/>
</dbReference>
<sequence length="668" mass="71282">MDRRSTRRRGVPACVILLVTALGLTGGAAADPAPNPQDVLRGSVVWNGDFDVADQAGHPHGWSVEGDESGANVVNLSAYRTSGLTSLEIDDKAGTNVYVRSEKVPALAGVEYTATAKVKGRSGTPASLYLEFWGIERDAPRLLAVQTAPAFSTGWQDARVSAVAPAGTVQVTMLVYGTLAAAGVSYWDEARLTAAPAPYDPVVADGRELFVDSYRIAELSDVDRVTHPGVKDERPLIVADRPWEKTVYYSALVRKGPQQYQLFYTCYNDVAPNYHTCLAESTDFVHWTKPNVGLVEFQGSTANNIVFAGGSSVAYDPDGPADRRYLMLAFKPGSSPPVYVGYFSPDGKRWTPAAGGGALLPGGDVVNVSFDDRTKKFVATFKDRLFTARTPGTYDRSAFVSVSADGLTWTPRVLAVSGDVADDGWAATYGGVEGQVYGMPVTRYENQYLGIPWMFLLTDFAKGQYRTAADGPVIPSLVASRDLLHWDRSTRGALIEPGTPGAWNDGAIYTGNHFDVTGEQAALLYGGFNTWHGGAIAGGPSREVQHASIGRAVWRRDGFVSLSNGALPGLGDPGTVTTKPLDRNADTLYVNADVRGSLAVEVLDAATGAPIPGFTEADAVVVSGDQLAAKVTWRGGASLASLGDRQVRLRFHLAGGDLYSFWFSSAGR</sequence>
<feature type="chain" id="PRO_5031088022" description="Carbohydrate binding protein" evidence="1">
    <location>
        <begin position="31"/>
        <end position="668"/>
    </location>
</feature>
<evidence type="ECO:0008006" key="4">
    <source>
        <dbReference type="Google" id="ProtNLM"/>
    </source>
</evidence>
<dbReference type="Gene3D" id="2.115.10.20">
    <property type="entry name" value="Glycosyl hydrolase domain, family 43"/>
    <property type="match status" value="1"/>
</dbReference>
<evidence type="ECO:0000313" key="2">
    <source>
        <dbReference type="EMBL" id="MBB4909961.1"/>
    </source>
</evidence>
<name>A0A7W7VH19_9PSEU</name>
<comment type="caution">
    <text evidence="2">The sequence shown here is derived from an EMBL/GenBank/DDBJ whole genome shotgun (WGS) entry which is preliminary data.</text>
</comment>
<dbReference type="InterPro" id="IPR023296">
    <property type="entry name" value="Glyco_hydro_beta-prop_sf"/>
</dbReference>
<keyword evidence="1" id="KW-0732">Signal</keyword>
<evidence type="ECO:0000313" key="3">
    <source>
        <dbReference type="Proteomes" id="UP000520767"/>
    </source>
</evidence>
<dbReference type="AlphaFoldDB" id="A0A7W7VH19"/>